<dbReference type="GeneID" id="10537556"/>
<proteinExistence type="predicted"/>
<dbReference type="Gene3D" id="2.40.50.140">
    <property type="entry name" value="Nucleic acid-binding proteins"/>
    <property type="match status" value="1"/>
</dbReference>
<dbReference type="Proteomes" id="UP000008783">
    <property type="component" value="Unassembled WGS sequence"/>
</dbReference>
<protein>
    <submittedName>
        <fullName evidence="2">Uncharacterized protein</fullName>
    </submittedName>
</protein>
<dbReference type="EMBL" id="DS178267">
    <property type="protein sequence ID" value="EFP77180.2"/>
    <property type="molecule type" value="Genomic_DNA"/>
</dbReference>
<dbReference type="RefSeq" id="XP_003321599.2">
    <property type="nucleotide sequence ID" value="XM_003321551.2"/>
</dbReference>
<feature type="compositionally biased region" description="Polar residues" evidence="1">
    <location>
        <begin position="170"/>
        <end position="181"/>
    </location>
</feature>
<dbReference type="KEGG" id="pgr:PGTG_03136"/>
<dbReference type="OrthoDB" id="2501547at2759"/>
<evidence type="ECO:0000256" key="1">
    <source>
        <dbReference type="SAM" id="MobiDB-lite"/>
    </source>
</evidence>
<dbReference type="AlphaFoldDB" id="E3JYQ5"/>
<evidence type="ECO:0000313" key="2">
    <source>
        <dbReference type="EMBL" id="EFP77180.2"/>
    </source>
</evidence>
<dbReference type="HOGENOM" id="CLU_030587_0_0_1"/>
<organism evidence="2 3">
    <name type="scientific">Puccinia graminis f. sp. tritici (strain CRL 75-36-700-3 / race SCCL)</name>
    <name type="common">Black stem rust fungus</name>
    <dbReference type="NCBI Taxonomy" id="418459"/>
    <lineage>
        <taxon>Eukaryota</taxon>
        <taxon>Fungi</taxon>
        <taxon>Dikarya</taxon>
        <taxon>Basidiomycota</taxon>
        <taxon>Pucciniomycotina</taxon>
        <taxon>Pucciniomycetes</taxon>
        <taxon>Pucciniales</taxon>
        <taxon>Pucciniaceae</taxon>
        <taxon>Puccinia</taxon>
    </lineage>
</organism>
<feature type="region of interest" description="Disordered" evidence="1">
    <location>
        <begin position="170"/>
        <end position="291"/>
    </location>
</feature>
<dbReference type="InParanoid" id="E3JYQ5"/>
<accession>E3JYQ5</accession>
<evidence type="ECO:0000313" key="3">
    <source>
        <dbReference type="Proteomes" id="UP000008783"/>
    </source>
</evidence>
<reference evidence="3" key="2">
    <citation type="journal article" date="2011" name="Proc. Natl. Acad. Sci. U.S.A.">
        <title>Obligate biotrophy features unraveled by the genomic analysis of rust fungi.</title>
        <authorList>
            <person name="Duplessis S."/>
            <person name="Cuomo C.A."/>
            <person name="Lin Y.-C."/>
            <person name="Aerts A."/>
            <person name="Tisserant E."/>
            <person name="Veneault-Fourrey C."/>
            <person name="Joly D.L."/>
            <person name="Hacquard S."/>
            <person name="Amselem J."/>
            <person name="Cantarel B.L."/>
            <person name="Chiu R."/>
            <person name="Coutinho P.M."/>
            <person name="Feau N."/>
            <person name="Field M."/>
            <person name="Frey P."/>
            <person name="Gelhaye E."/>
            <person name="Goldberg J."/>
            <person name="Grabherr M.G."/>
            <person name="Kodira C.D."/>
            <person name="Kohler A."/>
            <person name="Kuees U."/>
            <person name="Lindquist E.A."/>
            <person name="Lucas S.M."/>
            <person name="Mago R."/>
            <person name="Mauceli E."/>
            <person name="Morin E."/>
            <person name="Murat C."/>
            <person name="Pangilinan J.L."/>
            <person name="Park R."/>
            <person name="Pearson M."/>
            <person name="Quesneville H."/>
            <person name="Rouhier N."/>
            <person name="Sakthikumar S."/>
            <person name="Salamov A.A."/>
            <person name="Schmutz J."/>
            <person name="Selles B."/>
            <person name="Shapiro H."/>
            <person name="Tanguay P."/>
            <person name="Tuskan G.A."/>
            <person name="Henrissat B."/>
            <person name="Van de Peer Y."/>
            <person name="Rouze P."/>
            <person name="Ellis J.G."/>
            <person name="Dodds P.N."/>
            <person name="Schein J.E."/>
            <person name="Zhong S."/>
            <person name="Hamelin R.C."/>
            <person name="Grigoriev I.V."/>
            <person name="Szabo L.J."/>
            <person name="Martin F."/>
        </authorList>
    </citation>
    <scope>NUCLEOTIDE SEQUENCE [LARGE SCALE GENOMIC DNA]</scope>
    <source>
        <strain evidence="3">CRL 75-36-700-3 / race SCCL</strain>
    </source>
</reference>
<keyword evidence="3" id="KW-1185">Reference proteome</keyword>
<gene>
    <name evidence="2" type="ORF">PGTG_03136</name>
</gene>
<name>E3JYQ5_PUCGT</name>
<sequence length="654" mass="73058">MSPNADSNTRAQPTYLIGTIGMLMSDEPNSCVEIHLEKRLIQGEDEKEGWRKHRQWTAADMQGAARLNQQPVHLIIRFRGTWSQGIAHDLKTTLEAKLHVDIYKPTFNRSDNSWEFCDGVRADLLIGKANSNPSSCYVKKIDIDSPISSNPSGRSPRAVPLLDHVRIPTTIHSEQVVQPTSLGRRETKELPGPQSKPTQLAAENRLSGSRNIDHNQPPLKAPPALSSGSQNSRKRARIHSSESTPPILHPHQNPDQCRTSPLPISATSNASTRPDFAGQTCSKTPRNIPPKHLPLKTLDDLESVKADPNERFNVIAIIHHKDGATHNSSRTEANLDMTVNLRDFSRPIDKGSVQCDLSWRPEVEDLSWAASGDDLIKVIFLHKVHRENSKNGLVKIVGQTDSSQYAVWSPVCDRSADKFYCSNQNLEQFSSFFGFTTAGLKAKARTLYQEHEKETTPAVSSTVHSVPTKISELSVLTAKEVDLCVEIVDIWVSYTGKHRITVTDYTENKSLKMSMPDLTRPVGIFHRQHGGDDLNWPVTAGRFLTIYVQSTILEVIYQRFNPTGSREMPSPDDCRQILIGKVVRLNQLHICFPKGQGQNAQIEIYATMDNVNQSETDFIASLAKRIIPPSESDPAFKKLSDNKELYEGEMNKPV</sequence>
<dbReference type="VEuPathDB" id="FungiDB:PGTG_03136"/>
<dbReference type="InterPro" id="IPR012340">
    <property type="entry name" value="NA-bd_OB-fold"/>
</dbReference>
<reference key="1">
    <citation type="submission" date="2007-01" db="EMBL/GenBank/DDBJ databases">
        <title>The Genome Sequence of Puccinia graminis f. sp. tritici Strain CRL 75-36-700-3.</title>
        <authorList>
            <consortium name="The Broad Institute Genome Sequencing Platform"/>
            <person name="Birren B."/>
            <person name="Lander E."/>
            <person name="Galagan J."/>
            <person name="Nusbaum C."/>
            <person name="Devon K."/>
            <person name="Cuomo C."/>
            <person name="Jaffe D."/>
            <person name="Butler J."/>
            <person name="Alvarez P."/>
            <person name="Gnerre S."/>
            <person name="Grabherr M."/>
            <person name="Mauceli E."/>
            <person name="Brockman W."/>
            <person name="Young S."/>
            <person name="LaButti K."/>
            <person name="Sykes S."/>
            <person name="DeCaprio D."/>
            <person name="Crawford M."/>
            <person name="Koehrsen M."/>
            <person name="Engels R."/>
            <person name="Montgomery P."/>
            <person name="Pearson M."/>
            <person name="Howarth C."/>
            <person name="Larson L."/>
            <person name="White J."/>
            <person name="Zeng Q."/>
            <person name="Kodira C."/>
            <person name="Yandava C."/>
            <person name="Alvarado L."/>
            <person name="O'Leary S."/>
            <person name="Szabo L."/>
            <person name="Dean R."/>
            <person name="Schein J."/>
        </authorList>
    </citation>
    <scope>NUCLEOTIDE SEQUENCE</scope>
    <source>
        <strain>CRL 75-36-700-3</strain>
    </source>
</reference>